<accession>A0A6C7E988</accession>
<evidence type="ECO:0000256" key="4">
    <source>
        <dbReference type="ARBA" id="ARBA00022692"/>
    </source>
</evidence>
<evidence type="ECO:0000313" key="11">
    <source>
        <dbReference type="Proteomes" id="UP000011863"/>
    </source>
</evidence>
<dbReference type="SUPFAM" id="SSF161098">
    <property type="entry name" value="MetI-like"/>
    <property type="match status" value="1"/>
</dbReference>
<dbReference type="InterPro" id="IPR000515">
    <property type="entry name" value="MetI-like"/>
</dbReference>
<dbReference type="EMBL" id="AP012057">
    <property type="protein sequence ID" value="BAN02960.1"/>
    <property type="molecule type" value="Genomic_DNA"/>
</dbReference>
<feature type="transmembrane region" description="Helical" evidence="7">
    <location>
        <begin position="182"/>
        <end position="199"/>
    </location>
</feature>
<name>A0A6C7E988_ILUCY</name>
<dbReference type="KEGG" id="aym:YM304_26460"/>
<dbReference type="GO" id="GO:0005886">
    <property type="term" value="C:plasma membrane"/>
    <property type="evidence" value="ECO:0007669"/>
    <property type="project" value="UniProtKB-SubCell"/>
</dbReference>
<dbReference type="Gene3D" id="1.10.3720.10">
    <property type="entry name" value="MetI-like"/>
    <property type="match status" value="1"/>
</dbReference>
<evidence type="ECO:0000256" key="5">
    <source>
        <dbReference type="ARBA" id="ARBA00022989"/>
    </source>
</evidence>
<organism evidence="10 11">
    <name type="scientific">Ilumatobacter coccineus (strain NBRC 103263 / KCTC 29153 / YM16-304)</name>
    <dbReference type="NCBI Taxonomy" id="1313172"/>
    <lineage>
        <taxon>Bacteria</taxon>
        <taxon>Bacillati</taxon>
        <taxon>Actinomycetota</taxon>
        <taxon>Acidimicrobiia</taxon>
        <taxon>Acidimicrobiales</taxon>
        <taxon>Ilumatobacteraceae</taxon>
        <taxon>Ilumatobacter</taxon>
    </lineage>
</organism>
<dbReference type="PROSITE" id="PS50928">
    <property type="entry name" value="ABC_TM1"/>
    <property type="match status" value="1"/>
</dbReference>
<keyword evidence="11" id="KW-1185">Reference proteome</keyword>
<dbReference type="InterPro" id="IPR035906">
    <property type="entry name" value="MetI-like_sf"/>
</dbReference>
<feature type="compositionally biased region" description="Polar residues" evidence="8">
    <location>
        <begin position="1"/>
        <end position="10"/>
    </location>
</feature>
<feature type="transmembrane region" description="Helical" evidence="7">
    <location>
        <begin position="49"/>
        <end position="72"/>
    </location>
</feature>
<reference evidence="10 11" key="1">
    <citation type="journal article" date="2013" name="Int. J. Syst. Evol. Microbiol.">
        <title>Ilumatobacter nonamiense sp. nov. and Ilumatobacter coccineum sp. nov., isolated from seashore sand.</title>
        <authorList>
            <person name="Matsumoto A."/>
            <person name="Kasai H."/>
            <person name="Matsuo Y."/>
            <person name="Shizuri Y."/>
            <person name="Ichikawa N."/>
            <person name="Fujita N."/>
            <person name="Omura S."/>
            <person name="Takahashi Y."/>
        </authorList>
    </citation>
    <scope>NUCLEOTIDE SEQUENCE [LARGE SCALE GENOMIC DNA]</scope>
    <source>
        <strain evidence="11">NBRC 103263 / KCTC 29153 / YM16-304</strain>
    </source>
</reference>
<dbReference type="InterPro" id="IPR050366">
    <property type="entry name" value="BP-dependent_transpt_permease"/>
</dbReference>
<dbReference type="PANTHER" id="PTHR43386">
    <property type="entry name" value="OLIGOPEPTIDE TRANSPORT SYSTEM PERMEASE PROTEIN APPC"/>
    <property type="match status" value="1"/>
</dbReference>
<dbReference type="PANTHER" id="PTHR43386:SF25">
    <property type="entry name" value="PEPTIDE ABC TRANSPORTER PERMEASE PROTEIN"/>
    <property type="match status" value="1"/>
</dbReference>
<dbReference type="CDD" id="cd06261">
    <property type="entry name" value="TM_PBP2"/>
    <property type="match status" value="1"/>
</dbReference>
<evidence type="ECO:0000259" key="9">
    <source>
        <dbReference type="PROSITE" id="PS50928"/>
    </source>
</evidence>
<keyword evidence="3" id="KW-1003">Cell membrane</keyword>
<protein>
    <submittedName>
        <fullName evidence="10">Putative oligopeptide ABC transporter permease protein</fullName>
    </submittedName>
</protein>
<proteinExistence type="inferred from homology"/>
<evidence type="ECO:0000256" key="3">
    <source>
        <dbReference type="ARBA" id="ARBA00022475"/>
    </source>
</evidence>
<evidence type="ECO:0000256" key="8">
    <source>
        <dbReference type="SAM" id="MobiDB-lite"/>
    </source>
</evidence>
<evidence type="ECO:0000313" key="10">
    <source>
        <dbReference type="EMBL" id="BAN02960.1"/>
    </source>
</evidence>
<dbReference type="RefSeq" id="WP_015442207.1">
    <property type="nucleotide sequence ID" value="NC_020520.1"/>
</dbReference>
<dbReference type="OrthoDB" id="9812701at2"/>
<evidence type="ECO:0000256" key="1">
    <source>
        <dbReference type="ARBA" id="ARBA00004651"/>
    </source>
</evidence>
<dbReference type="Proteomes" id="UP000011863">
    <property type="component" value="Chromosome"/>
</dbReference>
<keyword evidence="4 7" id="KW-0812">Transmembrane</keyword>
<feature type="transmembrane region" description="Helical" evidence="7">
    <location>
        <begin position="246"/>
        <end position="266"/>
    </location>
</feature>
<feature type="transmembrane region" description="Helical" evidence="7">
    <location>
        <begin position="286"/>
        <end position="307"/>
    </location>
</feature>
<evidence type="ECO:0000256" key="6">
    <source>
        <dbReference type="ARBA" id="ARBA00023136"/>
    </source>
</evidence>
<feature type="transmembrane region" description="Helical" evidence="7">
    <location>
        <begin position="120"/>
        <end position="144"/>
    </location>
</feature>
<feature type="domain" description="ABC transmembrane type-1" evidence="9">
    <location>
        <begin position="117"/>
        <end position="308"/>
    </location>
</feature>
<keyword evidence="2 7" id="KW-0813">Transport</keyword>
<evidence type="ECO:0000256" key="2">
    <source>
        <dbReference type="ARBA" id="ARBA00022448"/>
    </source>
</evidence>
<keyword evidence="6 7" id="KW-0472">Membrane</keyword>
<feature type="region of interest" description="Disordered" evidence="8">
    <location>
        <begin position="1"/>
        <end position="27"/>
    </location>
</feature>
<dbReference type="AlphaFoldDB" id="A0A6C7E988"/>
<sequence>MSGTSETTPTGGAEPNDGLVDAANAPIVDDEDGPMVATRAQVRREQRAVLFKSPGFIIGVVIVGFWVLAALFPGLLSSVEPKEFPEIGARANPFQGDAWLGTDGRGFDVYARIIYGARPILIVAPIATAVAIIVGTFLGLIMGYYRGWVDEVFSRVIEAILSIPVILMAILVVFTFGRSRVVIIGTIALLFVPAITRTIRSAAVTESELDYVTSAKMRGESSVFIVGREILPNVTGLVVVELTVRLGYAVFTYATLAFLGFVGTNVTDADWGIDVSENYEQIIRDIWWPSIFPALAIASLVVGVNLITDSIDKALKS</sequence>
<comment type="similarity">
    <text evidence="7">Belongs to the binding-protein-dependent transport system permease family.</text>
</comment>
<evidence type="ECO:0000256" key="7">
    <source>
        <dbReference type="RuleBase" id="RU363032"/>
    </source>
</evidence>
<comment type="subcellular location">
    <subcellularLocation>
        <location evidence="1 7">Cell membrane</location>
        <topology evidence="1 7">Multi-pass membrane protein</topology>
    </subcellularLocation>
</comment>
<gene>
    <name evidence="10" type="ORF">YM304_26460</name>
</gene>
<dbReference type="Pfam" id="PF00528">
    <property type="entry name" value="BPD_transp_1"/>
    <property type="match status" value="1"/>
</dbReference>
<feature type="transmembrane region" description="Helical" evidence="7">
    <location>
        <begin position="156"/>
        <end position="176"/>
    </location>
</feature>
<keyword evidence="5 7" id="KW-1133">Transmembrane helix</keyword>
<dbReference type="GO" id="GO:0055085">
    <property type="term" value="P:transmembrane transport"/>
    <property type="evidence" value="ECO:0007669"/>
    <property type="project" value="InterPro"/>
</dbReference>